<accession>A0A7G8Q1U5</accession>
<keyword evidence="1" id="KW-0732">Signal</keyword>
<dbReference type="AlphaFoldDB" id="A0A7G8Q1U5"/>
<name>A0A7G8Q1U5_9GAMM</name>
<evidence type="ECO:0000313" key="3">
    <source>
        <dbReference type="Proteomes" id="UP000515873"/>
    </source>
</evidence>
<evidence type="ECO:0000313" key="2">
    <source>
        <dbReference type="EMBL" id="QNK00753.1"/>
    </source>
</evidence>
<organism evidence="2 3">
    <name type="scientific">Dyella telluris</name>
    <dbReference type="NCBI Taxonomy" id="2763498"/>
    <lineage>
        <taxon>Bacteria</taxon>
        <taxon>Pseudomonadati</taxon>
        <taxon>Pseudomonadota</taxon>
        <taxon>Gammaproteobacteria</taxon>
        <taxon>Lysobacterales</taxon>
        <taxon>Rhodanobacteraceae</taxon>
        <taxon>Dyella</taxon>
    </lineage>
</organism>
<sequence>MKTVWSVWFVGLLGLAWCAGVQAQRVVDARPDQCREPSHGFFCSAASPEDINDLKDYITHRWRRVKATIDEDRRRMRLYLDPNARTAYDNEFNPSVSIPQYKQCADCEEFDNRITEIIDNGCHAWKDGSIHCYVEIRSESVPVRPANAAKKQFVSPVSYEEVIDPAGKPAIAIFSDGTQILDDNQPSMADCLRAAADGDGCSR</sequence>
<feature type="signal peptide" evidence="1">
    <location>
        <begin position="1"/>
        <end position="23"/>
    </location>
</feature>
<feature type="chain" id="PRO_5028935998" evidence="1">
    <location>
        <begin position="24"/>
        <end position="203"/>
    </location>
</feature>
<protein>
    <submittedName>
        <fullName evidence="2">Uncharacterized protein</fullName>
    </submittedName>
</protein>
<gene>
    <name evidence="2" type="ORF">H8F01_16925</name>
</gene>
<keyword evidence="3" id="KW-1185">Reference proteome</keyword>
<reference evidence="2 3" key="1">
    <citation type="submission" date="2020-08" db="EMBL/GenBank/DDBJ databases">
        <title>Dyella sp. G9 isolated from forest soil.</title>
        <authorList>
            <person name="Fu J."/>
            <person name="Qiu L."/>
        </authorList>
    </citation>
    <scope>NUCLEOTIDE SEQUENCE [LARGE SCALE GENOMIC DNA]</scope>
    <source>
        <strain evidence="2 3">G9</strain>
    </source>
</reference>
<proteinExistence type="predicted"/>
<dbReference type="KEGG" id="dtl:H8F01_16925"/>
<dbReference type="RefSeq" id="WP_187056225.1">
    <property type="nucleotide sequence ID" value="NZ_CP060412.1"/>
</dbReference>
<dbReference type="Proteomes" id="UP000515873">
    <property type="component" value="Chromosome"/>
</dbReference>
<evidence type="ECO:0000256" key="1">
    <source>
        <dbReference type="SAM" id="SignalP"/>
    </source>
</evidence>
<dbReference type="EMBL" id="CP060412">
    <property type="protein sequence ID" value="QNK00753.1"/>
    <property type="molecule type" value="Genomic_DNA"/>
</dbReference>